<reference evidence="3" key="1">
    <citation type="submission" date="2015-07" db="EMBL/GenBank/DDBJ databases">
        <title>Nocardia seriolae U-1 whole genome shotgun sequence.</title>
        <authorList>
            <person name="Imajoh M."/>
            <person name="Fukumoto Y."/>
            <person name="Sukeda M."/>
            <person name="Yamane J."/>
            <person name="Yamasaki K."/>
            <person name="Shimizu M."/>
            <person name="Ohnishi K."/>
            <person name="Oshima S."/>
        </authorList>
    </citation>
    <scope>NUCLEOTIDE SEQUENCE [LARGE SCALE GENOMIC DNA]</scope>
    <source>
        <strain evidence="3">U-1</strain>
    </source>
</reference>
<name>A0A0B8N758_9NOCA</name>
<proteinExistence type="predicted"/>
<dbReference type="EMBL" id="BBYQ01000059">
    <property type="protein sequence ID" value="GAP29575.1"/>
    <property type="molecule type" value="Genomic_DNA"/>
</dbReference>
<dbReference type="Proteomes" id="UP000037179">
    <property type="component" value="Unassembled WGS sequence"/>
</dbReference>
<accession>A0A0B8N758</accession>
<evidence type="ECO:0000313" key="3">
    <source>
        <dbReference type="Proteomes" id="UP000037179"/>
    </source>
</evidence>
<dbReference type="GeneID" id="93372168"/>
<dbReference type="KEGG" id="nsr:NS506_01617"/>
<sequence>MNAPGSVAPERLAEIVEACRVNPEFERLWNTDMREEDWNDSLVLVRDPETGGQISLTMHSYNAMHPDNCPYQLFMLTPRASATSSIAPVLGNR</sequence>
<evidence type="ECO:0000313" key="2">
    <source>
        <dbReference type="EMBL" id="GAP29575.1"/>
    </source>
</evidence>
<protein>
    <submittedName>
        <fullName evidence="2">Uncharacterized protein</fullName>
    </submittedName>
</protein>
<reference evidence="2 3" key="2">
    <citation type="journal article" date="2016" name="Genome Announc.">
        <title>Draft Genome Sequence of Erythromycin- and Oxytetracycline-Sensitive Nocardia seriolae Strain U-1 (NBRC 110359).</title>
        <authorList>
            <person name="Imajoh M."/>
            <person name="Sukeda M."/>
            <person name="Shimizu M."/>
            <person name="Yamane J."/>
            <person name="Ohnishi K."/>
            <person name="Oshima S."/>
        </authorList>
    </citation>
    <scope>NUCLEOTIDE SEQUENCE [LARGE SCALE GENOMIC DNA]</scope>
    <source>
        <strain evidence="2 3">U-1</strain>
    </source>
</reference>
<reference evidence="1 4" key="3">
    <citation type="submission" date="2016-10" db="EMBL/GenBank/DDBJ databases">
        <title>Genome sequence of Nocardia seriolae strain EM150506, isolated from Anguila japonica.</title>
        <authorList>
            <person name="Han H.-J."/>
        </authorList>
    </citation>
    <scope>NUCLEOTIDE SEQUENCE [LARGE SCALE GENOMIC DNA]</scope>
    <source>
        <strain evidence="1 4">EM150506</strain>
    </source>
</reference>
<organism evidence="2 3">
    <name type="scientific">Nocardia seriolae</name>
    <dbReference type="NCBI Taxonomy" id="37332"/>
    <lineage>
        <taxon>Bacteria</taxon>
        <taxon>Bacillati</taxon>
        <taxon>Actinomycetota</taxon>
        <taxon>Actinomycetes</taxon>
        <taxon>Mycobacteriales</taxon>
        <taxon>Nocardiaceae</taxon>
        <taxon>Nocardia</taxon>
    </lineage>
</organism>
<dbReference type="OrthoDB" id="4523136at2"/>
<dbReference type="Proteomes" id="UP000180166">
    <property type="component" value="Chromosome"/>
</dbReference>
<dbReference type="AlphaFoldDB" id="A0A0B8N758"/>
<gene>
    <name evidence="1" type="ORF">NS506_01617</name>
    <name evidence="2" type="ORF">NSK11_contig00059-0020</name>
</gene>
<dbReference type="EMBL" id="CP017839">
    <property type="protein sequence ID" value="APA95687.1"/>
    <property type="molecule type" value="Genomic_DNA"/>
</dbReference>
<dbReference type="Gene3D" id="3.30.450.180">
    <property type="match status" value="1"/>
</dbReference>
<dbReference type="RefSeq" id="WP_033088501.1">
    <property type="nucleotide sequence ID" value="NZ_AP017900.1"/>
</dbReference>
<evidence type="ECO:0000313" key="1">
    <source>
        <dbReference type="EMBL" id="APA95687.1"/>
    </source>
</evidence>
<keyword evidence="3" id="KW-1185">Reference proteome</keyword>
<evidence type="ECO:0000313" key="4">
    <source>
        <dbReference type="Proteomes" id="UP000180166"/>
    </source>
</evidence>